<evidence type="ECO:0000313" key="1">
    <source>
        <dbReference type="EMBL" id="GAA1791147.1"/>
    </source>
</evidence>
<evidence type="ECO:0000313" key="2">
    <source>
        <dbReference type="Proteomes" id="UP001500851"/>
    </source>
</evidence>
<keyword evidence="2" id="KW-1185">Reference proteome</keyword>
<reference evidence="1 2" key="1">
    <citation type="journal article" date="2019" name="Int. J. Syst. Evol. Microbiol.">
        <title>The Global Catalogue of Microorganisms (GCM) 10K type strain sequencing project: providing services to taxonomists for standard genome sequencing and annotation.</title>
        <authorList>
            <consortium name="The Broad Institute Genomics Platform"/>
            <consortium name="The Broad Institute Genome Sequencing Center for Infectious Disease"/>
            <person name="Wu L."/>
            <person name="Ma J."/>
        </authorList>
    </citation>
    <scope>NUCLEOTIDE SEQUENCE [LARGE SCALE GENOMIC DNA]</scope>
    <source>
        <strain evidence="1 2">JCM 14736</strain>
    </source>
</reference>
<dbReference type="Proteomes" id="UP001500851">
    <property type="component" value="Unassembled WGS sequence"/>
</dbReference>
<gene>
    <name evidence="1" type="ORF">GCM10009768_20200</name>
</gene>
<dbReference type="EMBL" id="BAAAOB010000002">
    <property type="protein sequence ID" value="GAA1791147.1"/>
    <property type="molecule type" value="Genomic_DNA"/>
</dbReference>
<name>A0ABN2LJT0_9MICO</name>
<comment type="caution">
    <text evidence="1">The sequence shown here is derived from an EMBL/GenBank/DDBJ whole genome shotgun (WGS) entry which is preliminary data.</text>
</comment>
<evidence type="ECO:0008006" key="3">
    <source>
        <dbReference type="Google" id="ProtNLM"/>
    </source>
</evidence>
<accession>A0ABN2LJT0</accession>
<sequence>MSIGLPLAFGEEPAMRFTCSRAGCADAATSAIRWRNPKIHSEDRRKTWLACDAHLEVLRDFLAARDFPLAVVPVSELDDAEDRDR</sequence>
<organism evidence="1 2">
    <name type="scientific">Leucobacter iarius</name>
    <dbReference type="NCBI Taxonomy" id="333963"/>
    <lineage>
        <taxon>Bacteria</taxon>
        <taxon>Bacillati</taxon>
        <taxon>Actinomycetota</taxon>
        <taxon>Actinomycetes</taxon>
        <taxon>Micrococcales</taxon>
        <taxon>Microbacteriaceae</taxon>
        <taxon>Leucobacter</taxon>
    </lineage>
</organism>
<protein>
    <recommendedName>
        <fullName evidence="3">Acetone carboxylase</fullName>
    </recommendedName>
</protein>
<proteinExistence type="predicted"/>